<evidence type="ECO:0008006" key="4">
    <source>
        <dbReference type="Google" id="ProtNLM"/>
    </source>
</evidence>
<feature type="non-terminal residue" evidence="2">
    <location>
        <position position="84"/>
    </location>
</feature>
<organism evidence="2 3">
    <name type="scientific">Vreelandella sulfidaeris</name>
    <dbReference type="NCBI Taxonomy" id="115553"/>
    <lineage>
        <taxon>Bacteria</taxon>
        <taxon>Pseudomonadati</taxon>
        <taxon>Pseudomonadota</taxon>
        <taxon>Gammaproteobacteria</taxon>
        <taxon>Oceanospirillales</taxon>
        <taxon>Halomonadaceae</taxon>
        <taxon>Vreelandella</taxon>
    </lineage>
</organism>
<sequence>MYNTDLPTRAELPSTGKLLRSTLMAAVIAVALLITVVLPAEYAIDPTGAGRLLGLTEMGEIKTQLAEEAELDQANEEAAAVQAS</sequence>
<keyword evidence="1" id="KW-0472">Membrane</keyword>
<keyword evidence="1" id="KW-0812">Transmembrane</keyword>
<evidence type="ECO:0000313" key="2">
    <source>
        <dbReference type="EMBL" id="RBI65073.1"/>
    </source>
</evidence>
<reference evidence="3" key="1">
    <citation type="submission" date="2018-06" db="EMBL/GenBank/DDBJ databases">
        <title>Whole genome sequencing of four bacterial strains from South Shetland trench revealing bio-synthetic gene clusters.</title>
        <authorList>
            <person name="Abdel-Mageed W.M."/>
            <person name="Lehri B."/>
            <person name="Jarmusch S."/>
            <person name="Miranda K."/>
            <person name="Goodfellow M."/>
            <person name="Jaspars M."/>
            <person name="Karlyshev A.V."/>
        </authorList>
    </citation>
    <scope>NUCLEOTIDE SEQUENCE [LARGE SCALE GENOMIC DNA]</scope>
    <source>
        <strain evidence="3">SST4</strain>
    </source>
</reference>
<keyword evidence="3" id="KW-1185">Reference proteome</keyword>
<evidence type="ECO:0000313" key="3">
    <source>
        <dbReference type="Proteomes" id="UP000252204"/>
    </source>
</evidence>
<feature type="transmembrane region" description="Helical" evidence="1">
    <location>
        <begin position="23"/>
        <end position="44"/>
    </location>
</feature>
<dbReference type="EMBL" id="QNTU01000025">
    <property type="protein sequence ID" value="RBI65073.1"/>
    <property type="molecule type" value="Genomic_DNA"/>
</dbReference>
<accession>A0A365TIE6</accession>
<protein>
    <recommendedName>
        <fullName evidence="4">Transmembrane anchor protein</fullName>
    </recommendedName>
</protein>
<evidence type="ECO:0000256" key="1">
    <source>
        <dbReference type="SAM" id="Phobius"/>
    </source>
</evidence>
<comment type="caution">
    <text evidence="2">The sequence shown here is derived from an EMBL/GenBank/DDBJ whole genome shotgun (WGS) entry which is preliminary data.</text>
</comment>
<dbReference type="AlphaFoldDB" id="A0A365TIE6"/>
<keyword evidence="1" id="KW-1133">Transmembrane helix</keyword>
<dbReference type="Proteomes" id="UP000252204">
    <property type="component" value="Unassembled WGS sequence"/>
</dbReference>
<name>A0A365TIE6_9GAMM</name>
<gene>
    <name evidence="2" type="ORF">DQ400_19480</name>
</gene>
<proteinExistence type="predicted"/>